<dbReference type="Proteomes" id="UP000274504">
    <property type="component" value="Unassembled WGS sequence"/>
</dbReference>
<name>A0A0R3SP26_HYMDI</name>
<reference evidence="3" key="1">
    <citation type="submission" date="2017-02" db="UniProtKB">
        <authorList>
            <consortium name="WormBaseParasite"/>
        </authorList>
    </citation>
    <scope>IDENTIFICATION</scope>
</reference>
<reference evidence="1 2" key="2">
    <citation type="submission" date="2018-11" db="EMBL/GenBank/DDBJ databases">
        <authorList>
            <consortium name="Pathogen Informatics"/>
        </authorList>
    </citation>
    <scope>NUCLEOTIDE SEQUENCE [LARGE SCALE GENOMIC DNA]</scope>
</reference>
<dbReference type="WBParaSite" id="HDID_0000669101-mRNA-1">
    <property type="protein sequence ID" value="HDID_0000669101-mRNA-1"/>
    <property type="gene ID" value="HDID_0000669101"/>
</dbReference>
<dbReference type="AlphaFoldDB" id="A0A0R3SP26"/>
<protein>
    <submittedName>
        <fullName evidence="3">TOBE_2 domain-containing protein</fullName>
    </submittedName>
</protein>
<accession>A0A0R3SP26</accession>
<sequence>MDGEHCGQLLALYFPEGVYIAALDISRCLSPSPLLLGKRLRVEIWQSNIRASFLNDLTF</sequence>
<evidence type="ECO:0000313" key="3">
    <source>
        <dbReference type="WBParaSite" id="HDID_0000669101-mRNA-1"/>
    </source>
</evidence>
<organism evidence="3">
    <name type="scientific">Hymenolepis diminuta</name>
    <name type="common">Rat tapeworm</name>
    <dbReference type="NCBI Taxonomy" id="6216"/>
    <lineage>
        <taxon>Eukaryota</taxon>
        <taxon>Metazoa</taxon>
        <taxon>Spiralia</taxon>
        <taxon>Lophotrochozoa</taxon>
        <taxon>Platyhelminthes</taxon>
        <taxon>Cestoda</taxon>
        <taxon>Eucestoda</taxon>
        <taxon>Cyclophyllidea</taxon>
        <taxon>Hymenolepididae</taxon>
        <taxon>Hymenolepis</taxon>
    </lineage>
</organism>
<evidence type="ECO:0000313" key="2">
    <source>
        <dbReference type="Proteomes" id="UP000274504"/>
    </source>
</evidence>
<proteinExistence type="predicted"/>
<evidence type="ECO:0000313" key="1">
    <source>
        <dbReference type="EMBL" id="VDL59007.1"/>
    </source>
</evidence>
<dbReference type="EMBL" id="UYSG01006830">
    <property type="protein sequence ID" value="VDL59007.1"/>
    <property type="molecule type" value="Genomic_DNA"/>
</dbReference>
<gene>
    <name evidence="1" type="ORF">HDID_LOCUS6689</name>
</gene>